<evidence type="ECO:0000313" key="2">
    <source>
        <dbReference type="EMBL" id="KMZ01360.1"/>
    </source>
</evidence>
<sequence>MKTNEKSIAFSADNSNNDQPRQMAAPKPPPICVPNINSINQEFLESTQQMQRHLEVWFVT</sequence>
<feature type="region of interest" description="Disordered" evidence="1">
    <location>
        <begin position="1"/>
        <end position="30"/>
    </location>
</feature>
<dbReference type="Proteomes" id="UP000035880">
    <property type="component" value="Chromosome 3L"/>
</dbReference>
<dbReference type="KEGG" id="dsi:Dsimw501_GD27463"/>
<protein>
    <submittedName>
        <fullName evidence="2">Uncharacterized protein</fullName>
    </submittedName>
</protein>
<evidence type="ECO:0000256" key="1">
    <source>
        <dbReference type="SAM" id="MobiDB-lite"/>
    </source>
</evidence>
<organism evidence="2">
    <name type="scientific">Drosophila simulans</name>
    <name type="common">Fruit fly</name>
    <dbReference type="NCBI Taxonomy" id="7240"/>
    <lineage>
        <taxon>Eukaryota</taxon>
        <taxon>Metazoa</taxon>
        <taxon>Ecdysozoa</taxon>
        <taxon>Arthropoda</taxon>
        <taxon>Hexapoda</taxon>
        <taxon>Insecta</taxon>
        <taxon>Pterygota</taxon>
        <taxon>Neoptera</taxon>
        <taxon>Endopterygota</taxon>
        <taxon>Diptera</taxon>
        <taxon>Brachycera</taxon>
        <taxon>Muscomorpha</taxon>
        <taxon>Ephydroidea</taxon>
        <taxon>Drosophilidae</taxon>
        <taxon>Drosophila</taxon>
        <taxon>Sophophora</taxon>
    </lineage>
</organism>
<accession>A0A0J9S1W8</accession>
<reference evidence="2" key="3">
    <citation type="submission" date="2015-04" db="EMBL/GenBank/DDBJ databases">
        <authorList>
            <consortium name="FlyBase"/>
        </authorList>
    </citation>
    <scope>NUCLEOTIDE SEQUENCE</scope>
    <source>
        <strain evidence="2">W501</strain>
    </source>
</reference>
<proteinExistence type="predicted"/>
<reference evidence="2" key="1">
    <citation type="journal article" date="2013" name="Genome Res.">
        <title>A second-generation assembly of the Drosophila simulans genome provides new insights into patterns of lineage-specific divergence.</title>
        <authorList>
            <person name="Hu T.T."/>
            <person name="Eisen M.B."/>
            <person name="Thornton K.R."/>
            <person name="Andolfatto P."/>
        </authorList>
    </citation>
    <scope>NUCLEOTIDE SEQUENCE [LARGE SCALE GENOMIC DNA]</scope>
    <source>
        <strain evidence="2">W501</strain>
    </source>
</reference>
<dbReference type="EMBL" id="CM002912">
    <property type="protein sequence ID" value="KMZ01360.1"/>
    <property type="molecule type" value="Genomic_DNA"/>
</dbReference>
<gene>
    <name evidence="2" type="primary">Dsim\GD27463</name>
    <name evidence="2" type="ORF">Dsimw501_GD27463</name>
</gene>
<reference evidence="2" key="2">
    <citation type="submission" date="2014-06" db="EMBL/GenBank/DDBJ databases">
        <authorList>
            <person name="Hu T."/>
            <person name="Eisen M.B."/>
            <person name="Thornton K.R."/>
            <person name="Andolfatto P."/>
        </authorList>
    </citation>
    <scope>NUCLEOTIDE SEQUENCE</scope>
    <source>
        <strain evidence="2">W501</strain>
    </source>
</reference>
<dbReference type="AlphaFoldDB" id="A0A0J9S1W8"/>
<dbReference type="Bgee" id="FBgn0268753">
    <property type="expression patterns" value="Expressed in female reproductive system"/>
</dbReference>
<name>A0A0J9S1W8_DROSI</name>